<name>Q9M284_ARATH</name>
<proteinExistence type="predicted"/>
<reference evidence="4" key="2">
    <citation type="submission" date="2000-02" db="EMBL/GenBank/DDBJ databases">
        <authorList>
            <person name="Rieger M."/>
            <person name="Mueller-Auer S."/>
            <person name="Zipp M."/>
            <person name="Schaefer M."/>
            <person name="Mewes H.W."/>
            <person name="Rudd S."/>
            <person name="Lemcke K."/>
            <person name="Mayer K.F.X."/>
            <person name="Quetier F."/>
            <person name="Salanoubat M."/>
        </authorList>
    </citation>
    <scope>NUCLEOTIDE SEQUENCE</scope>
</reference>
<dbReference type="Gene3D" id="3.80.10.10">
    <property type="entry name" value="Ribonuclease Inhibitor"/>
    <property type="match status" value="1"/>
</dbReference>
<evidence type="ECO:0000259" key="3">
    <source>
        <dbReference type="Pfam" id="PF20160"/>
    </source>
</evidence>
<dbReference type="SUPFAM" id="SSF52058">
    <property type="entry name" value="L domain-like"/>
    <property type="match status" value="1"/>
</dbReference>
<reference key="1">
    <citation type="journal article" date="2000" name="Nature">
        <title>Sequence and analysis of chromosome 3 of the plant Arabidopsis thaliana.</title>
        <authorList>
            <consortium name="European Union Chromosome 3 Arabidopsis Sequencing Consortium"/>
            <consortium name="Institute for Genomic Research"/>
            <consortium name="Kazusa DNA Research Institute"/>
            <person name="Salanoubat M."/>
            <person name="Lemcke K."/>
            <person name="Rieger M."/>
            <person name="Ansorge W."/>
            <person name="Unseld M."/>
            <person name="Fartmann B."/>
            <person name="Valle G."/>
            <person name="Blocker H."/>
            <person name="Perez-Alonso M."/>
            <person name="Obermaier B."/>
            <person name="Delseny M."/>
            <person name="Boutry M."/>
            <person name="Grivell L.A."/>
            <person name="Mache R."/>
            <person name="Puigdomenech P."/>
            <person name="De Simone V."/>
            <person name="Choisne N."/>
            <person name="Artiguenave F."/>
            <person name="Robert C."/>
            <person name="Brottier P."/>
            <person name="Wincker P."/>
            <person name="Cattolico L."/>
            <person name="Weissenbach J."/>
            <person name="Saurin W."/>
            <person name="Quetier F."/>
            <person name="Schafer M."/>
            <person name="Muller-Auer S."/>
            <person name="Gabel C."/>
            <person name="Fuchs M."/>
            <person name="Benes V."/>
            <person name="Wurmbach E."/>
            <person name="Drzonek H."/>
            <person name="Erfle H."/>
            <person name="Jordan N."/>
            <person name="Bangert S."/>
            <person name="Wiedelmann R."/>
            <person name="Kranz H."/>
            <person name="Voss H."/>
            <person name="Holland R."/>
            <person name="Brandt P."/>
            <person name="Nyakatura G."/>
            <person name="Vezzi A."/>
            <person name="D'Angelo M."/>
            <person name="Pallavicini A."/>
            <person name="Toppo S."/>
            <person name="Simionati B."/>
            <person name="Conrad A."/>
            <person name="Hornischer K."/>
            <person name="Kauer G."/>
            <person name="Lohnert T.H."/>
            <person name="Nordsiek G."/>
            <person name="Reichelt J."/>
            <person name="Scharfe M."/>
            <person name="Schon O."/>
            <person name="Bargues M."/>
            <person name="Terol J."/>
            <person name="Climent J."/>
            <person name="Navarro P."/>
            <person name="Collado C."/>
            <person name="Perez-Perez A."/>
            <person name="Ottenwalder B."/>
            <person name="Duchemin D."/>
            <person name="Cooke R."/>
            <person name="Laudie M."/>
            <person name="Berger-Llauro C."/>
            <person name="Purnelle B."/>
            <person name="Masuy D."/>
            <person name="de Haan M."/>
            <person name="Maarse A.C."/>
            <person name="Alcaraz J.P."/>
            <person name="Cottet A."/>
            <person name="Casacuberta E."/>
            <person name="Monfort A."/>
            <person name="Argiriou A."/>
            <person name="flores M."/>
            <person name="Liguori R."/>
            <person name="Vitale D."/>
            <person name="Mannhaupt G."/>
            <person name="Haase D."/>
            <person name="Schoof H."/>
            <person name="Rudd S."/>
            <person name="Zaccaria P."/>
            <person name="Mewes H.W."/>
            <person name="Mayer K.F."/>
            <person name="Kaul S."/>
            <person name="Town C.D."/>
            <person name="Koo H.L."/>
            <person name="Tallon L.J."/>
            <person name="Jenkins J."/>
            <person name="Rooney T."/>
            <person name="Rizzo M."/>
            <person name="Walts A."/>
            <person name="Utterback T."/>
            <person name="Fujii C.Y."/>
            <person name="Shea T.P."/>
            <person name="Creasy T.H."/>
            <person name="Haas B."/>
            <person name="Maiti R."/>
            <person name="Wu D."/>
            <person name="Peterson J."/>
            <person name="Van Aken S."/>
            <person name="Pai G."/>
            <person name="Militscher J."/>
            <person name="Sellers P."/>
            <person name="Gill J.E."/>
            <person name="Feldblyum T.V."/>
            <person name="Preuss D."/>
            <person name="Lin X."/>
            <person name="Nierman W.C."/>
            <person name="Salzberg S.L."/>
            <person name="White O."/>
            <person name="Venter J.C."/>
            <person name="Fraser C.M."/>
            <person name="Kaneko T."/>
            <person name="Nakamura Y."/>
            <person name="Sato S."/>
            <person name="Kato T."/>
            <person name="Asamizu E."/>
            <person name="Sasamoto S."/>
            <person name="Kimura T."/>
            <person name="Idesawa K."/>
            <person name="Kawashima K."/>
            <person name="Kishida Y."/>
            <person name="Kiyokawa C."/>
            <person name="Kohara M."/>
            <person name="Matsumoto M."/>
            <person name="Matsuno A."/>
            <person name="Muraki A."/>
            <person name="Nakayama S."/>
            <person name="Nakazaki N."/>
            <person name="Shinpo S."/>
            <person name="Takeuchi C."/>
            <person name="Wada T."/>
            <person name="Watanabe A."/>
            <person name="Yamada M."/>
            <person name="Yasuda M."/>
            <person name="Tabata S."/>
        </authorList>
    </citation>
    <scope>NUCLEOTIDE SEQUENCE [LARGE SCALE GENOMIC DNA]</scope>
    <source>
        <strain>cv. Columbia</strain>
    </source>
</reference>
<keyword evidence="1" id="KW-0433">Leucine-rich repeat</keyword>
<dbReference type="AlphaFoldDB" id="Q9M284"/>
<accession>Q9M284</accession>
<gene>
    <name evidence="4" type="primary">T22K7_90</name>
</gene>
<dbReference type="Pfam" id="PF20160">
    <property type="entry name" value="C-JID"/>
    <property type="match status" value="1"/>
</dbReference>
<sequence>MSYSESLMEFPHALDIITELQLSKDIQEVPPWVKGMSRLRVLRLYDCNNLVSLPQLSNSLSWIDANNCKSLERMDCCFNNPEIRLQFANCFKLNQEARDLIMHTSTSRYAMLPGTQIPACFNHRATAGGLLPIKLNVSPLPTSLRFQACIRLVIRANKIRESSTLVTSMELVFEFRTSSIKWNIRECGLLQIMEVPSYS</sequence>
<evidence type="ECO:0000256" key="2">
    <source>
        <dbReference type="ARBA" id="ARBA00022737"/>
    </source>
</evidence>
<dbReference type="PIR" id="T47431">
    <property type="entry name" value="T47431"/>
</dbReference>
<dbReference type="InterPro" id="IPR045344">
    <property type="entry name" value="C-JID"/>
</dbReference>
<protein>
    <submittedName>
        <fullName evidence="4">Disease resistence-like protein</fullName>
    </submittedName>
</protein>
<organism evidence="4">
    <name type="scientific">Arabidopsis thaliana</name>
    <name type="common">Mouse-ear cress</name>
    <dbReference type="NCBI Taxonomy" id="3702"/>
    <lineage>
        <taxon>Eukaryota</taxon>
        <taxon>Viridiplantae</taxon>
        <taxon>Streptophyta</taxon>
        <taxon>Embryophyta</taxon>
        <taxon>Tracheophyta</taxon>
        <taxon>Spermatophyta</taxon>
        <taxon>Magnoliopsida</taxon>
        <taxon>eudicotyledons</taxon>
        <taxon>Gunneridae</taxon>
        <taxon>Pentapetalae</taxon>
        <taxon>rosids</taxon>
        <taxon>malvids</taxon>
        <taxon>Brassicales</taxon>
        <taxon>Brassicaceae</taxon>
        <taxon>Camelineae</taxon>
        <taxon>Arabidopsis</taxon>
    </lineage>
</organism>
<evidence type="ECO:0000313" key="4">
    <source>
        <dbReference type="EMBL" id="CAB86919.1"/>
    </source>
</evidence>
<dbReference type="InterPro" id="IPR032675">
    <property type="entry name" value="LRR_dom_sf"/>
</dbReference>
<feature type="domain" description="C-JID" evidence="3">
    <location>
        <begin position="112"/>
        <end position="161"/>
    </location>
</feature>
<reference evidence="4" key="3">
    <citation type="submission" date="2000-04" db="EMBL/GenBank/DDBJ databases">
        <authorList>
            <person name="EU Arabidopsis sequencing project"/>
        </authorList>
    </citation>
    <scope>NUCLEOTIDE SEQUENCE</scope>
</reference>
<dbReference type="EMBL" id="AL138641">
    <property type="protein sequence ID" value="CAB86919.1"/>
    <property type="molecule type" value="Genomic_DNA"/>
</dbReference>
<evidence type="ECO:0000256" key="1">
    <source>
        <dbReference type="ARBA" id="ARBA00022614"/>
    </source>
</evidence>
<keyword evidence="2" id="KW-0677">Repeat</keyword>